<comment type="caution">
    <text evidence="2">The sequence shown here is derived from an EMBL/GenBank/DDBJ whole genome shotgun (WGS) entry which is preliminary data.</text>
</comment>
<organism evidence="2 3">
    <name type="scientific">Heminiphilus faecis</name>
    <dbReference type="NCBI Taxonomy" id="2601703"/>
    <lineage>
        <taxon>Bacteria</taxon>
        <taxon>Pseudomonadati</taxon>
        <taxon>Bacteroidota</taxon>
        <taxon>Bacteroidia</taxon>
        <taxon>Bacteroidales</taxon>
        <taxon>Muribaculaceae</taxon>
        <taxon>Heminiphilus</taxon>
    </lineage>
</organism>
<dbReference type="PANTHER" id="PTHR31563:SF10">
    <property type="entry name" value="ION CHANNEL POLLUX-RELATED"/>
    <property type="match status" value="1"/>
</dbReference>
<dbReference type="PANTHER" id="PTHR31563">
    <property type="entry name" value="ION CHANNEL POLLUX-RELATED"/>
    <property type="match status" value="1"/>
</dbReference>
<feature type="transmembrane region" description="Helical" evidence="1">
    <location>
        <begin position="39"/>
        <end position="63"/>
    </location>
</feature>
<dbReference type="Proteomes" id="UP001565200">
    <property type="component" value="Unassembled WGS sequence"/>
</dbReference>
<feature type="transmembrane region" description="Helical" evidence="1">
    <location>
        <begin position="101"/>
        <end position="126"/>
    </location>
</feature>
<dbReference type="Gene3D" id="3.40.50.720">
    <property type="entry name" value="NAD(P)-binding Rossmann-like Domain"/>
    <property type="match status" value="1"/>
</dbReference>
<name>A0ABV4CVP3_9BACT</name>
<keyword evidence="1" id="KW-1133">Transmembrane helix</keyword>
<evidence type="ECO:0000313" key="2">
    <source>
        <dbReference type="EMBL" id="MEY8245448.1"/>
    </source>
</evidence>
<evidence type="ECO:0000313" key="3">
    <source>
        <dbReference type="Proteomes" id="UP001565200"/>
    </source>
</evidence>
<dbReference type="Gene3D" id="6.20.350.10">
    <property type="match status" value="1"/>
</dbReference>
<proteinExistence type="predicted"/>
<gene>
    <name evidence="2" type="ORF">AAK873_07440</name>
</gene>
<sequence length="740" mass="84955">MKHKKAGLLCRMSRFIENLACHPLRMIDNAVSGGMGVQVLTLAVVVVAILALFATVIAVYTLIAEGRGDFVGSRLWKMYHVFVDPGNGMEVSGAWTGWKRIGVMCIGITGSIFFGGLLISTISNIIERRVDALKSGQFRYKRIKEHFIILGYDELVPSLIMDLHNDVATSDSPIVLMTGQNVSSVKEMLFSQLDDTVTDKLIIYSGNINSKEDLSGLNFNAAKEVYVFGEEGEIGRDSKNIESLRYINELRDKPLHNTPLVTYVQFSRITSYSSIQKFTLPPEYYIRKEVLYTNASKPNLYYRPFNFYELWSRRLWGLYRDEKTRMSGDYDLLDFVRTDESLSTFASRSSDYYVHLVIVGFNRMGRALLLEALRVCHYANYDDSKTPEQRVKTRITVVDRYMDKLKDTFEAQFPNIGTQIYDIDVDYVNDDINSPVMRKKLVDWSRDKLCKLTVAICVYEPDLGLSMGLSLPPDVYESDARVLIRQEKLNGLGQFIHNDFTGRFKNVKIFGMHAGGIRKKVLDDRLAAYINYSYESSGFIDRHYEKYAKVLSGECRPGDSDYCEFEKEKADAMAAWYRLPENMKWANRYQLDCYPNFCHVFGCGIIHDAAATVETPSVISKDKLEDMMRMEKYRWNAERTIDGWRYSSVRDNSRFCHNLIIPFERMKADAVLSKDIFKDRNVIDNMPKILALGGFKIVTLKAVYEAVTMICDMIDCYSESVCVYKKITELCDMIDFYSEL</sequence>
<evidence type="ECO:0000256" key="1">
    <source>
        <dbReference type="SAM" id="Phobius"/>
    </source>
</evidence>
<keyword evidence="1" id="KW-0472">Membrane</keyword>
<reference evidence="2 3" key="1">
    <citation type="submission" date="2024-03" db="EMBL/GenBank/DDBJ databases">
        <title>Mouse gut bacterial collection (mGBC) of GemPharmatech.</title>
        <authorList>
            <person name="He Y."/>
            <person name="Dong L."/>
            <person name="Wu D."/>
            <person name="Gao X."/>
            <person name="Lin Z."/>
        </authorList>
    </citation>
    <scope>NUCLEOTIDE SEQUENCE [LARGE SCALE GENOMIC DNA]</scope>
    <source>
        <strain evidence="2 3">54-13</strain>
    </source>
</reference>
<protein>
    <submittedName>
        <fullName evidence="2">Uncharacterized protein</fullName>
    </submittedName>
</protein>
<dbReference type="EMBL" id="JBCLPP010000017">
    <property type="protein sequence ID" value="MEY8245448.1"/>
    <property type="molecule type" value="Genomic_DNA"/>
</dbReference>
<keyword evidence="1" id="KW-0812">Transmembrane</keyword>
<keyword evidence="3" id="KW-1185">Reference proteome</keyword>
<accession>A0ABV4CVP3</accession>
<dbReference type="RefSeq" id="WP_369863445.1">
    <property type="nucleotide sequence ID" value="NZ_JBCLPP010000017.1"/>
</dbReference>
<dbReference type="InterPro" id="IPR044849">
    <property type="entry name" value="CASTOR/POLLUX/SYM8-like"/>
</dbReference>